<dbReference type="InterPro" id="IPR027417">
    <property type="entry name" value="P-loop_NTPase"/>
</dbReference>
<dbReference type="InterPro" id="IPR032284">
    <property type="entry name" value="RecQ_Zn-bd"/>
</dbReference>
<reference evidence="20 21" key="1">
    <citation type="journal article" date="2013" name="Stand. Genomic Sci.">
        <title>Genomic Encyclopedia of Type Strains, Phase I: The one thousand microbial genomes (KMG-I) project.</title>
        <authorList>
            <person name="Kyrpides N.C."/>
            <person name="Woyke T."/>
            <person name="Eisen J.A."/>
            <person name="Garrity G."/>
            <person name="Lilburn T.G."/>
            <person name="Beck B.J."/>
            <person name="Whitman W.B."/>
            <person name="Hugenholtz P."/>
            <person name="Klenk H.P."/>
        </authorList>
    </citation>
    <scope>NUCLEOTIDE SEQUENCE [LARGE SCALE GENOMIC DNA]</scope>
    <source>
        <strain evidence="20 21">DSM 13484</strain>
    </source>
</reference>
<dbReference type="Pfam" id="PF21220">
    <property type="entry name" value="RecQ-1-like_HTH"/>
    <property type="match status" value="1"/>
</dbReference>
<dbReference type="InterPro" id="IPR001650">
    <property type="entry name" value="Helicase_C-like"/>
</dbReference>
<dbReference type="SUPFAM" id="SSF46785">
    <property type="entry name" value="Winged helix' DNA-binding domain"/>
    <property type="match status" value="1"/>
</dbReference>
<keyword evidence="6" id="KW-0227">DNA damage</keyword>
<dbReference type="GO" id="GO:0006281">
    <property type="term" value="P:DNA repair"/>
    <property type="evidence" value="ECO:0007669"/>
    <property type="project" value="UniProtKB-KW"/>
</dbReference>
<dbReference type="InterPro" id="IPR004589">
    <property type="entry name" value="DNA_helicase_ATP-dep_RecQ"/>
</dbReference>
<dbReference type="EC" id="5.6.2.4" evidence="16"/>
<dbReference type="Gene3D" id="1.10.10.10">
    <property type="entry name" value="Winged helix-like DNA-binding domain superfamily/Winged helix DNA-binding domain"/>
    <property type="match status" value="1"/>
</dbReference>
<dbReference type="InterPro" id="IPR044876">
    <property type="entry name" value="HRDC_dom_sf"/>
</dbReference>
<comment type="cofactor">
    <cofactor evidence="1">
        <name>Mg(2+)</name>
        <dbReference type="ChEBI" id="CHEBI:18420"/>
    </cofactor>
</comment>
<dbReference type="Proteomes" id="UP000316778">
    <property type="component" value="Unassembled WGS sequence"/>
</dbReference>
<dbReference type="InterPro" id="IPR036390">
    <property type="entry name" value="WH_DNA-bd_sf"/>
</dbReference>
<keyword evidence="9" id="KW-0862">Zinc</keyword>
<dbReference type="GO" id="GO:0043138">
    <property type="term" value="F:3'-5' DNA helicase activity"/>
    <property type="evidence" value="ECO:0007669"/>
    <property type="project" value="UniProtKB-EC"/>
</dbReference>
<dbReference type="Pfam" id="PF16124">
    <property type="entry name" value="RecQ_Zn_bind"/>
    <property type="match status" value="1"/>
</dbReference>
<accession>A0A562TDZ1</accession>
<dbReference type="PROSITE" id="PS51192">
    <property type="entry name" value="HELICASE_ATP_BIND_1"/>
    <property type="match status" value="1"/>
</dbReference>
<evidence type="ECO:0000259" key="18">
    <source>
        <dbReference type="PROSITE" id="PS51192"/>
    </source>
</evidence>
<dbReference type="AlphaFoldDB" id="A0A562TDZ1"/>
<keyword evidence="14" id="KW-0413">Isomerase</keyword>
<evidence type="ECO:0000256" key="3">
    <source>
        <dbReference type="ARBA" id="ARBA00005446"/>
    </source>
</evidence>
<dbReference type="PROSITE" id="PS50967">
    <property type="entry name" value="HRDC"/>
    <property type="match status" value="1"/>
</dbReference>
<evidence type="ECO:0000256" key="12">
    <source>
        <dbReference type="ARBA" id="ARBA00023172"/>
    </source>
</evidence>
<dbReference type="Pfam" id="PF00271">
    <property type="entry name" value="Helicase_C"/>
    <property type="match status" value="1"/>
</dbReference>
<keyword evidence="4" id="KW-0479">Metal-binding</keyword>
<dbReference type="SMART" id="SM00487">
    <property type="entry name" value="DEXDc"/>
    <property type="match status" value="1"/>
</dbReference>
<dbReference type="Gene3D" id="1.10.10.1390">
    <property type="entry name" value="ATP-dependent DNA helicase RecQ"/>
    <property type="match status" value="1"/>
</dbReference>
<dbReference type="Pfam" id="PF00270">
    <property type="entry name" value="DEAD"/>
    <property type="match status" value="1"/>
</dbReference>
<evidence type="ECO:0000256" key="2">
    <source>
        <dbReference type="ARBA" id="ARBA00001947"/>
    </source>
</evidence>
<dbReference type="InterPro" id="IPR036388">
    <property type="entry name" value="WH-like_DNA-bd_sf"/>
</dbReference>
<keyword evidence="12" id="KW-0233">DNA recombination</keyword>
<evidence type="ECO:0000256" key="4">
    <source>
        <dbReference type="ARBA" id="ARBA00022723"/>
    </source>
</evidence>
<dbReference type="NCBIfam" id="TIGR01389">
    <property type="entry name" value="recQ"/>
    <property type="match status" value="1"/>
</dbReference>
<dbReference type="GO" id="GO:0030894">
    <property type="term" value="C:replisome"/>
    <property type="evidence" value="ECO:0007669"/>
    <property type="project" value="TreeGrafter"/>
</dbReference>
<dbReference type="FunFam" id="3.40.50.300:FF:001051">
    <property type="entry name" value="ATP-dependent DNA helicase RecQ"/>
    <property type="match status" value="1"/>
</dbReference>
<evidence type="ECO:0000256" key="11">
    <source>
        <dbReference type="ARBA" id="ARBA00023125"/>
    </source>
</evidence>
<gene>
    <name evidence="20" type="ORF">LX66_1119</name>
</gene>
<evidence type="ECO:0000256" key="8">
    <source>
        <dbReference type="ARBA" id="ARBA00022806"/>
    </source>
</evidence>
<dbReference type="Gene3D" id="3.40.50.300">
    <property type="entry name" value="P-loop containing nucleotide triphosphate hydrolases"/>
    <property type="match status" value="2"/>
</dbReference>
<evidence type="ECO:0000259" key="19">
    <source>
        <dbReference type="PROSITE" id="PS51194"/>
    </source>
</evidence>
<evidence type="ECO:0000313" key="21">
    <source>
        <dbReference type="Proteomes" id="UP000316778"/>
    </source>
</evidence>
<keyword evidence="8 20" id="KW-0347">Helicase</keyword>
<dbReference type="SMART" id="SM00341">
    <property type="entry name" value="HRDC"/>
    <property type="match status" value="1"/>
</dbReference>
<dbReference type="GO" id="GO:0046872">
    <property type="term" value="F:metal ion binding"/>
    <property type="evidence" value="ECO:0007669"/>
    <property type="project" value="UniProtKB-KW"/>
</dbReference>
<feature type="domain" description="Helicase C-terminal" evidence="19">
    <location>
        <begin position="225"/>
        <end position="374"/>
    </location>
</feature>
<dbReference type="GO" id="GO:0005737">
    <property type="term" value="C:cytoplasm"/>
    <property type="evidence" value="ECO:0007669"/>
    <property type="project" value="TreeGrafter"/>
</dbReference>
<dbReference type="InterPro" id="IPR018982">
    <property type="entry name" value="RQC_domain"/>
</dbReference>
<evidence type="ECO:0000256" key="14">
    <source>
        <dbReference type="ARBA" id="ARBA00023235"/>
    </source>
</evidence>
<dbReference type="InterPro" id="IPR048671">
    <property type="entry name" value="RecQ-1-like_HTH"/>
</dbReference>
<dbReference type="Pfam" id="PF09382">
    <property type="entry name" value="RQC"/>
    <property type="match status" value="1"/>
</dbReference>
<name>A0A562TDZ1_CHIJA</name>
<evidence type="ECO:0000256" key="6">
    <source>
        <dbReference type="ARBA" id="ARBA00022763"/>
    </source>
</evidence>
<sequence length="732" mass="83457">MAVVKVSLLDALHEHFGFDSFKGNQEIIIKSILSGKDTFVIMPTGGGKSLCYQLPALISPGCALIVSPLIALMKNQVDLVRSYSSKDNVAHFLNSTLSKAQIKKVRTDLLSGKTKLLYVAPETLTKQENLDFFRDLEISFIAVDEAHCISEWGHDFRPEYRRLKEMIEQINAGLPIIALTATATPKVQSDIVKNLGLRDPQIYISSFNRPNLYYEIRPKRKKDQTIREIVKFIHQHKGKSGIIYTLNRKTTEELADMLMANNIRAVAYHAGLDANTRAQRQDMFLLEEVEVIVATIAFGMGIDKPDVRFVIHYNIPKSLENYYQETGRAGRDGLEGICLCFYSHKDVQKLEHLMRDKPLSEREMGAQLINETVAYAESSVCRRKVILHYFGEKLDRENCGNCDNCRNPKEKIEVKNRVVIVLKTIKALEERFGAEYVVNIITGKTNPQITTYRHHQLPVFGEGKEFDAHFWNSLIRQMMLEGLIEKDIEEYGLLKMTDKGAKFLKKPYSIMVSLNHQFDEEGGDDDEVLAEAQASADPALFEMLKELRKKVSKEKNLPPFVIFLETSLEDMATQYPTTIQELEKIQGVSKGKAIRYGKQFIELISKYVQENDIVKPDDFVMKSVVNKSGLKVFIIQNIDKKMPLETIARNKELSMADLLDAMETIVASGTKLNLDYCIDEELDDYAQDEIIEYFKGCETSSLALAREELIESDYTIEQLKLMRIKFLVEYGN</sequence>
<dbReference type="InterPro" id="IPR006293">
    <property type="entry name" value="DNA_helicase_ATP-dep_RecQ_bac"/>
</dbReference>
<keyword evidence="13" id="KW-0234">DNA repair</keyword>
<dbReference type="GO" id="GO:0006260">
    <property type="term" value="P:DNA replication"/>
    <property type="evidence" value="ECO:0007669"/>
    <property type="project" value="InterPro"/>
</dbReference>
<dbReference type="GO" id="GO:0006310">
    <property type="term" value="P:DNA recombination"/>
    <property type="evidence" value="ECO:0007669"/>
    <property type="project" value="UniProtKB-UniRule"/>
</dbReference>
<comment type="similarity">
    <text evidence="3">Belongs to the helicase family. RecQ subfamily.</text>
</comment>
<evidence type="ECO:0000256" key="15">
    <source>
        <dbReference type="ARBA" id="ARBA00034617"/>
    </source>
</evidence>
<organism evidence="20 21">
    <name type="scientific">Chitinophaga japonensis</name>
    <name type="common">Flexibacter japonensis</name>
    <dbReference type="NCBI Taxonomy" id="104662"/>
    <lineage>
        <taxon>Bacteria</taxon>
        <taxon>Pseudomonadati</taxon>
        <taxon>Bacteroidota</taxon>
        <taxon>Chitinophagia</taxon>
        <taxon>Chitinophagales</taxon>
        <taxon>Chitinophagaceae</taxon>
        <taxon>Chitinophaga</taxon>
    </lineage>
</organism>
<dbReference type="OrthoDB" id="9763310at2"/>
<dbReference type="Gene3D" id="1.10.150.80">
    <property type="entry name" value="HRDC domain"/>
    <property type="match status" value="1"/>
</dbReference>
<evidence type="ECO:0000256" key="5">
    <source>
        <dbReference type="ARBA" id="ARBA00022741"/>
    </source>
</evidence>
<dbReference type="SMART" id="SM00490">
    <property type="entry name" value="HELICc"/>
    <property type="match status" value="1"/>
</dbReference>
<dbReference type="Pfam" id="PF00570">
    <property type="entry name" value="HRDC"/>
    <property type="match status" value="1"/>
</dbReference>
<evidence type="ECO:0000256" key="13">
    <source>
        <dbReference type="ARBA" id="ARBA00023204"/>
    </source>
</evidence>
<keyword evidence="11" id="KW-0238">DNA-binding</keyword>
<dbReference type="GO" id="GO:0003677">
    <property type="term" value="F:DNA binding"/>
    <property type="evidence" value="ECO:0007669"/>
    <property type="project" value="UniProtKB-KW"/>
</dbReference>
<evidence type="ECO:0000256" key="9">
    <source>
        <dbReference type="ARBA" id="ARBA00022833"/>
    </source>
</evidence>
<dbReference type="InterPro" id="IPR014001">
    <property type="entry name" value="Helicase_ATP-bd"/>
</dbReference>
<dbReference type="EMBL" id="VLLG01000002">
    <property type="protein sequence ID" value="TWI91739.1"/>
    <property type="molecule type" value="Genomic_DNA"/>
</dbReference>
<comment type="cofactor">
    <cofactor evidence="2">
        <name>Zn(2+)</name>
        <dbReference type="ChEBI" id="CHEBI:29105"/>
    </cofactor>
</comment>
<dbReference type="InterPro" id="IPR010997">
    <property type="entry name" value="HRDC-like_sf"/>
</dbReference>
<keyword evidence="7" id="KW-0378">Hydrolase</keyword>
<keyword evidence="5" id="KW-0547">Nucleotide-binding</keyword>
<comment type="catalytic activity">
    <reaction evidence="15">
        <text>Couples ATP hydrolysis with the unwinding of duplex DNA by translocating in the 3'-5' direction.</text>
        <dbReference type="EC" id="5.6.2.4"/>
    </reaction>
</comment>
<evidence type="ECO:0000259" key="17">
    <source>
        <dbReference type="PROSITE" id="PS50967"/>
    </source>
</evidence>
<evidence type="ECO:0000313" key="20">
    <source>
        <dbReference type="EMBL" id="TWI91739.1"/>
    </source>
</evidence>
<dbReference type="FunFam" id="3.40.50.300:FF:000156">
    <property type="entry name" value="ATP-dependent DNA helicase recQ"/>
    <property type="match status" value="1"/>
</dbReference>
<dbReference type="NCBIfam" id="TIGR00614">
    <property type="entry name" value="recQ_fam"/>
    <property type="match status" value="1"/>
</dbReference>
<dbReference type="InterPro" id="IPR002121">
    <property type="entry name" value="HRDC_dom"/>
</dbReference>
<dbReference type="PROSITE" id="PS51194">
    <property type="entry name" value="HELICASE_CTER"/>
    <property type="match status" value="1"/>
</dbReference>
<dbReference type="GO" id="GO:0005524">
    <property type="term" value="F:ATP binding"/>
    <property type="evidence" value="ECO:0007669"/>
    <property type="project" value="UniProtKB-KW"/>
</dbReference>
<evidence type="ECO:0000256" key="16">
    <source>
        <dbReference type="NCBIfam" id="TIGR01389"/>
    </source>
</evidence>
<dbReference type="CDD" id="cd17920">
    <property type="entry name" value="DEXHc_RecQ"/>
    <property type="match status" value="1"/>
</dbReference>
<feature type="domain" description="HRDC" evidence="17">
    <location>
        <begin position="534"/>
        <end position="614"/>
    </location>
</feature>
<dbReference type="SMART" id="SM00956">
    <property type="entry name" value="RQC"/>
    <property type="match status" value="1"/>
</dbReference>
<comment type="caution">
    <text evidence="20">The sequence shown here is derived from an EMBL/GenBank/DDBJ whole genome shotgun (WGS) entry which is preliminary data.</text>
</comment>
<evidence type="ECO:0000256" key="10">
    <source>
        <dbReference type="ARBA" id="ARBA00022840"/>
    </source>
</evidence>
<dbReference type="CDD" id="cd18794">
    <property type="entry name" value="SF2_C_RecQ"/>
    <property type="match status" value="1"/>
</dbReference>
<dbReference type="SUPFAM" id="SSF52540">
    <property type="entry name" value="P-loop containing nucleoside triphosphate hydrolases"/>
    <property type="match status" value="1"/>
</dbReference>
<dbReference type="RefSeq" id="WP_145710877.1">
    <property type="nucleotide sequence ID" value="NZ_BAAAFY010000001.1"/>
</dbReference>
<evidence type="ECO:0000256" key="1">
    <source>
        <dbReference type="ARBA" id="ARBA00001946"/>
    </source>
</evidence>
<protein>
    <recommendedName>
        <fullName evidence="16">DNA helicase RecQ</fullName>
        <ecNumber evidence="16">5.6.2.4</ecNumber>
    </recommendedName>
</protein>
<proteinExistence type="inferred from homology"/>
<dbReference type="SUPFAM" id="SSF47819">
    <property type="entry name" value="HRDC-like"/>
    <property type="match status" value="1"/>
</dbReference>
<dbReference type="GO" id="GO:0009432">
    <property type="term" value="P:SOS response"/>
    <property type="evidence" value="ECO:0007669"/>
    <property type="project" value="UniProtKB-UniRule"/>
</dbReference>
<evidence type="ECO:0000256" key="7">
    <source>
        <dbReference type="ARBA" id="ARBA00022801"/>
    </source>
</evidence>
<dbReference type="PANTHER" id="PTHR13710">
    <property type="entry name" value="DNA HELICASE RECQ FAMILY MEMBER"/>
    <property type="match status" value="1"/>
</dbReference>
<dbReference type="PANTHER" id="PTHR13710:SF105">
    <property type="entry name" value="ATP-DEPENDENT DNA HELICASE Q1"/>
    <property type="match status" value="1"/>
</dbReference>
<keyword evidence="10" id="KW-0067">ATP-binding</keyword>
<dbReference type="GO" id="GO:0009378">
    <property type="term" value="F:four-way junction helicase activity"/>
    <property type="evidence" value="ECO:0007669"/>
    <property type="project" value="TreeGrafter"/>
</dbReference>
<dbReference type="InterPro" id="IPR011545">
    <property type="entry name" value="DEAD/DEAH_box_helicase_dom"/>
</dbReference>
<dbReference type="GO" id="GO:0043590">
    <property type="term" value="C:bacterial nucleoid"/>
    <property type="evidence" value="ECO:0007669"/>
    <property type="project" value="TreeGrafter"/>
</dbReference>
<feature type="domain" description="Helicase ATP-binding" evidence="18">
    <location>
        <begin position="29"/>
        <end position="201"/>
    </location>
</feature>
<dbReference type="GO" id="GO:0016787">
    <property type="term" value="F:hydrolase activity"/>
    <property type="evidence" value="ECO:0007669"/>
    <property type="project" value="UniProtKB-KW"/>
</dbReference>
<keyword evidence="21" id="KW-1185">Reference proteome</keyword>